<dbReference type="AlphaFoldDB" id="A0A0B3S596"/>
<evidence type="ECO:0000313" key="10">
    <source>
        <dbReference type="Proteomes" id="UP000030960"/>
    </source>
</evidence>
<dbReference type="OrthoDB" id="9768393at2"/>
<keyword evidence="10" id="KW-1185">Reference proteome</keyword>
<organism evidence="9 10">
    <name type="scientific">Mameliella alba</name>
    <dbReference type="NCBI Taxonomy" id="561184"/>
    <lineage>
        <taxon>Bacteria</taxon>
        <taxon>Pseudomonadati</taxon>
        <taxon>Pseudomonadota</taxon>
        <taxon>Alphaproteobacteria</taxon>
        <taxon>Rhodobacterales</taxon>
        <taxon>Roseobacteraceae</taxon>
        <taxon>Mameliella</taxon>
    </lineage>
</organism>
<dbReference type="Pfam" id="PF13145">
    <property type="entry name" value="Rotamase_2"/>
    <property type="match status" value="1"/>
</dbReference>
<protein>
    <submittedName>
        <fullName evidence="9">Peptidyl-prolyl cis-trans isomerase</fullName>
    </submittedName>
</protein>
<dbReference type="RefSeq" id="WP_043139003.1">
    <property type="nucleotide sequence ID" value="NZ_JSUQ01000004.1"/>
</dbReference>
<dbReference type="PANTHER" id="PTHR47529">
    <property type="entry name" value="PEPTIDYL-PROLYL CIS-TRANS ISOMERASE D"/>
    <property type="match status" value="1"/>
</dbReference>
<comment type="caution">
    <text evidence="9">The sequence shown here is derived from an EMBL/GenBank/DDBJ whole genome shotgun (WGS) entry which is preliminary data.</text>
</comment>
<dbReference type="SUPFAM" id="SSF109998">
    <property type="entry name" value="Triger factor/SurA peptide-binding domain-like"/>
    <property type="match status" value="1"/>
</dbReference>
<reference evidence="9 10" key="1">
    <citation type="submission" date="2014-10" db="EMBL/GenBank/DDBJ databases">
        <title>Genome sequence of Ponticoccus sp. strain UMTAT08 isolated from clonal culture of toxic dinoflagellate Alexandrium tamiyavanichii.</title>
        <authorList>
            <person name="Gan H.Y."/>
            <person name="Muhd D.-D."/>
            <person name="Mohd Noor M.E."/>
            <person name="Yeong Y.S."/>
            <person name="Usup G."/>
        </authorList>
    </citation>
    <scope>NUCLEOTIDE SEQUENCE [LARGE SCALE GENOMIC DNA]</scope>
    <source>
        <strain evidence="9 10">UMTAT08</strain>
    </source>
</reference>
<dbReference type="GO" id="GO:0003755">
    <property type="term" value="F:peptidyl-prolyl cis-trans isomerase activity"/>
    <property type="evidence" value="ECO:0007669"/>
    <property type="project" value="InterPro"/>
</dbReference>
<evidence type="ECO:0000256" key="2">
    <source>
        <dbReference type="ARBA" id="ARBA00022475"/>
    </source>
</evidence>
<keyword evidence="3" id="KW-0812">Transmembrane</keyword>
<keyword evidence="4" id="KW-1133">Transmembrane helix</keyword>
<evidence type="ECO:0000313" key="9">
    <source>
        <dbReference type="EMBL" id="KHQ54173.1"/>
    </source>
</evidence>
<evidence type="ECO:0000259" key="8">
    <source>
        <dbReference type="Pfam" id="PF13145"/>
    </source>
</evidence>
<evidence type="ECO:0000256" key="4">
    <source>
        <dbReference type="ARBA" id="ARBA00022989"/>
    </source>
</evidence>
<keyword evidence="2" id="KW-1003">Cell membrane</keyword>
<proteinExistence type="inferred from homology"/>
<dbReference type="PATRIC" id="fig|1515334.3.peg.1404"/>
<gene>
    <name evidence="9" type="ORF">OA50_01403</name>
</gene>
<evidence type="ECO:0000256" key="7">
    <source>
        <dbReference type="ARBA" id="ARBA00038408"/>
    </source>
</evidence>
<keyword evidence="5" id="KW-0472">Membrane</keyword>
<comment type="subcellular location">
    <subcellularLocation>
        <location evidence="1">Cell membrane</location>
        <topology evidence="1">Single-pass type II membrane protein</topology>
    </subcellularLocation>
</comment>
<keyword evidence="6" id="KW-0143">Chaperone</keyword>
<dbReference type="Proteomes" id="UP000030960">
    <property type="component" value="Unassembled WGS sequence"/>
</dbReference>
<feature type="domain" description="PpiC" evidence="8">
    <location>
        <begin position="245"/>
        <end position="362"/>
    </location>
</feature>
<dbReference type="SUPFAM" id="SSF54534">
    <property type="entry name" value="FKBP-like"/>
    <property type="match status" value="1"/>
</dbReference>
<dbReference type="PANTHER" id="PTHR47529:SF1">
    <property type="entry name" value="PERIPLASMIC CHAPERONE PPID"/>
    <property type="match status" value="1"/>
</dbReference>
<dbReference type="Pfam" id="PF13624">
    <property type="entry name" value="SurA_N_3"/>
    <property type="match status" value="1"/>
</dbReference>
<dbReference type="InterPro" id="IPR000297">
    <property type="entry name" value="PPIase_PpiC"/>
</dbReference>
<keyword evidence="9" id="KW-0413">Isomerase</keyword>
<sequence>MADKKSGVGKYLVWGLLGLLLLGLGGFGATNFSGTVRSIGKVGEAEISTNDYFRSLQNEIRNIQQQSGQALSFQQAQSLGLTQQVLSQLVVTAALENEADTLGLSIGDTRLAEDLRQIRAFQAVDGSFNREAYKLTLENAGLKEREFEEKLRNESASSLLQSAVLAGIRLPDAYVDTLIGYTAERRSITWAVVGESQLDLGVTTPTEEILRAHYDDNIDKFTRPETKRLTYAWVTPEMLVDSVEVDEDSLRAAYDERKDEFDLPERRLVERLVFNDTAAAEAALARITSGEIGFGDLVDERGLALEDTDMGDVTRADLRDAADAVFDGSVGQVVGPAPTPLGPALFRINAVLPAQLTSFEDAVPGLRGELALDRARRVIDAQAQGYDDELAAGLTLEELAETTDLDLGQIGWTGDNDEGIAGYPAFRDAAEAVKDGDYPAIATLGDGGVFALRLDAIEPPAPYPFDEVRVRVEADWREAQKADALLKQAEALAGQLGEGVTFEGLNLTAQTEEALTRTSFGAVPRAVLEAVFDMEPNQVRAVSTGDSAIVVRLDEILDVDPDDEQAKQLAQLFRDQAAQAVAQDLFRALASDIQDRAGVDLDQAAINAVHANFQ</sequence>
<dbReference type="STRING" id="561184.SAMN05216376_101432"/>
<accession>A0A0B3S596</accession>
<dbReference type="GO" id="GO:0005886">
    <property type="term" value="C:plasma membrane"/>
    <property type="evidence" value="ECO:0007669"/>
    <property type="project" value="UniProtKB-SubCell"/>
</dbReference>
<evidence type="ECO:0000256" key="1">
    <source>
        <dbReference type="ARBA" id="ARBA00004401"/>
    </source>
</evidence>
<dbReference type="InterPro" id="IPR027304">
    <property type="entry name" value="Trigger_fact/SurA_dom_sf"/>
</dbReference>
<dbReference type="InterPro" id="IPR052029">
    <property type="entry name" value="PpiD_chaperone"/>
</dbReference>
<comment type="similarity">
    <text evidence="7">Belongs to the PpiD chaperone family.</text>
</comment>
<dbReference type="EMBL" id="JSUQ01000004">
    <property type="protein sequence ID" value="KHQ54173.1"/>
    <property type="molecule type" value="Genomic_DNA"/>
</dbReference>
<evidence type="ECO:0000256" key="5">
    <source>
        <dbReference type="ARBA" id="ARBA00023136"/>
    </source>
</evidence>
<evidence type="ECO:0000256" key="3">
    <source>
        <dbReference type="ARBA" id="ARBA00022692"/>
    </source>
</evidence>
<evidence type="ECO:0000256" key="6">
    <source>
        <dbReference type="ARBA" id="ARBA00023186"/>
    </source>
</evidence>
<dbReference type="Gene3D" id="1.10.4030.10">
    <property type="entry name" value="Porin chaperone SurA, peptide-binding domain"/>
    <property type="match status" value="1"/>
</dbReference>
<name>A0A0B3S596_9RHOB</name>